<feature type="non-terminal residue" evidence="2">
    <location>
        <position position="1"/>
    </location>
</feature>
<evidence type="ECO:0000256" key="1">
    <source>
        <dbReference type="SAM" id="SignalP"/>
    </source>
</evidence>
<name>A0A8H3ULV4_VENIN</name>
<evidence type="ECO:0000313" key="3">
    <source>
        <dbReference type="Proteomes" id="UP000490939"/>
    </source>
</evidence>
<proteinExistence type="predicted"/>
<keyword evidence="1" id="KW-0732">Signal</keyword>
<keyword evidence="3" id="KW-1185">Reference proteome</keyword>
<sequence length="56" mass="6264">MFELKQLLVLALAVTTLACQCRQDARWNGKLDIKATEEACRLEHGVIHNPGTDQVD</sequence>
<gene>
    <name evidence="2" type="ORF">EG327_010005</name>
</gene>
<evidence type="ECO:0000313" key="2">
    <source>
        <dbReference type="EMBL" id="KAE9971044.1"/>
    </source>
</evidence>
<comment type="caution">
    <text evidence="2">The sequence shown here is derived from an EMBL/GenBank/DDBJ whole genome shotgun (WGS) entry which is preliminary data.</text>
</comment>
<reference evidence="2 3" key="1">
    <citation type="submission" date="2019-07" db="EMBL/GenBank/DDBJ databases">
        <title>Venturia inaequalis Genome Resource.</title>
        <authorList>
            <person name="Lichtner F.J."/>
        </authorList>
    </citation>
    <scope>NUCLEOTIDE SEQUENCE [LARGE SCALE GENOMIC DNA]</scope>
    <source>
        <strain evidence="2 3">DMI_063113</strain>
    </source>
</reference>
<organism evidence="2 3">
    <name type="scientific">Venturia inaequalis</name>
    <name type="common">Apple scab fungus</name>
    <dbReference type="NCBI Taxonomy" id="5025"/>
    <lineage>
        <taxon>Eukaryota</taxon>
        <taxon>Fungi</taxon>
        <taxon>Dikarya</taxon>
        <taxon>Ascomycota</taxon>
        <taxon>Pezizomycotina</taxon>
        <taxon>Dothideomycetes</taxon>
        <taxon>Pleosporomycetidae</taxon>
        <taxon>Venturiales</taxon>
        <taxon>Venturiaceae</taxon>
        <taxon>Venturia</taxon>
    </lineage>
</organism>
<dbReference type="EMBL" id="WNWR01000694">
    <property type="protein sequence ID" value="KAE9971044.1"/>
    <property type="molecule type" value="Genomic_DNA"/>
</dbReference>
<dbReference type="AlphaFoldDB" id="A0A8H3ULV4"/>
<protein>
    <submittedName>
        <fullName evidence="2">Uncharacterized protein</fullName>
    </submittedName>
</protein>
<feature type="signal peptide" evidence="1">
    <location>
        <begin position="1"/>
        <end position="18"/>
    </location>
</feature>
<accession>A0A8H3ULV4</accession>
<feature type="chain" id="PRO_5034816744" evidence="1">
    <location>
        <begin position="19"/>
        <end position="56"/>
    </location>
</feature>
<dbReference type="PROSITE" id="PS51257">
    <property type="entry name" value="PROKAR_LIPOPROTEIN"/>
    <property type="match status" value="1"/>
</dbReference>
<dbReference type="Proteomes" id="UP000490939">
    <property type="component" value="Unassembled WGS sequence"/>
</dbReference>